<dbReference type="PATRIC" id="fig|587753.10.peg.5674"/>
<evidence type="ECO:0000313" key="1">
    <source>
        <dbReference type="EMBL" id="AKA27132.1"/>
    </source>
</evidence>
<dbReference type="EMBL" id="CP011110">
    <property type="protein sequence ID" value="AKA27132.1"/>
    <property type="molecule type" value="Genomic_DNA"/>
</dbReference>
<dbReference type="InterPro" id="IPR011051">
    <property type="entry name" value="RmlC_Cupin_sf"/>
</dbReference>
<organism evidence="1 2">
    <name type="scientific">Pseudomonas chlororaphis</name>
    <dbReference type="NCBI Taxonomy" id="587753"/>
    <lineage>
        <taxon>Bacteria</taxon>
        <taxon>Pseudomonadati</taxon>
        <taxon>Pseudomonadota</taxon>
        <taxon>Gammaproteobacteria</taxon>
        <taxon>Pseudomonadales</taxon>
        <taxon>Pseudomonadaceae</taxon>
        <taxon>Pseudomonas</taxon>
    </lineage>
</organism>
<sequence>MTQLNVLRAASYPRMPWKNGGGSTEEITRDAGVGLEGFGWRLSIADIGESGGFSSFVGYQRIITVLQGAGMTLTVDGQDTRQLLALDPFAFNGASQVACTLVDGPIRDFNLIYAPDRYSARLQWLQAGQRFFTQAGTLLIFSVADAMRVDLGDGIAASLERHDCLQLLDNPGLREVSVGGACCAIELTAL</sequence>
<dbReference type="Proteomes" id="UP000032748">
    <property type="component" value="Chromosome"/>
</dbReference>
<accession>A0A0D5Y846</accession>
<dbReference type="PANTHER" id="PTHR37943">
    <property type="entry name" value="PROTEIN VES"/>
    <property type="match status" value="1"/>
</dbReference>
<dbReference type="Gene3D" id="2.60.120.10">
    <property type="entry name" value="Jelly Rolls"/>
    <property type="match status" value="2"/>
</dbReference>
<dbReference type="AlphaFoldDB" id="A0A0D5Y846"/>
<dbReference type="CDD" id="cd20293">
    <property type="entry name" value="cupin_HutD_N"/>
    <property type="match status" value="1"/>
</dbReference>
<dbReference type="RefSeq" id="WP_045886274.1">
    <property type="nucleotide sequence ID" value="NZ_CP011110.1"/>
</dbReference>
<dbReference type="InterPro" id="IPR014710">
    <property type="entry name" value="RmlC-like_jellyroll"/>
</dbReference>
<reference evidence="1 2" key="1">
    <citation type="journal article" date="2015" name="Mol. Plant Microbe Interact.">
        <title>Comparative Genomic Analysis of Pseudomonas chlororaphis PCL1606 Reveals New Insight into Antifungal Compounds Involved in Biocontrol.</title>
        <authorList>
            <person name="Calderon C.E."/>
            <person name="Ramos C."/>
            <person name="de Vicente A."/>
            <person name="Cazorla F.M."/>
        </authorList>
    </citation>
    <scope>NUCLEOTIDE SEQUENCE [LARGE SCALE GENOMIC DNA]</scope>
    <source>
        <strain evidence="1 2">PCL1606</strain>
    </source>
</reference>
<evidence type="ECO:0000313" key="2">
    <source>
        <dbReference type="Proteomes" id="UP000032748"/>
    </source>
</evidence>
<proteinExistence type="predicted"/>
<name>A0A0D5Y846_9PSED</name>
<evidence type="ECO:0008006" key="3">
    <source>
        <dbReference type="Google" id="ProtNLM"/>
    </source>
</evidence>
<dbReference type="InterPro" id="IPR010282">
    <property type="entry name" value="Uncharacterised_HutD/Ves"/>
</dbReference>
<dbReference type="Pfam" id="PF05962">
    <property type="entry name" value="HutD"/>
    <property type="match status" value="1"/>
</dbReference>
<dbReference type="OrthoDB" id="9800082at2"/>
<dbReference type="CDD" id="cd20490">
    <property type="entry name" value="cupin_HutD_C"/>
    <property type="match status" value="1"/>
</dbReference>
<dbReference type="KEGG" id="pcz:PCL1606_56870"/>
<protein>
    <recommendedName>
        <fullName evidence="3">HutD family protein</fullName>
    </recommendedName>
</protein>
<dbReference type="PANTHER" id="PTHR37943:SF1">
    <property type="entry name" value="PROTEIN VES"/>
    <property type="match status" value="1"/>
</dbReference>
<gene>
    <name evidence="1" type="ORF">PCL1606_56870</name>
</gene>
<dbReference type="SUPFAM" id="SSF51182">
    <property type="entry name" value="RmlC-like cupins"/>
    <property type="match status" value="1"/>
</dbReference>